<proteinExistence type="predicted"/>
<keyword evidence="2" id="KW-0472">Membrane</keyword>
<dbReference type="Proteomes" id="UP000319852">
    <property type="component" value="Chromosome"/>
</dbReference>
<protein>
    <submittedName>
        <fullName evidence="3">Hemolysin secretion protein D, chromosomal</fullName>
    </submittedName>
</protein>
<dbReference type="PANTHER" id="PTHR30386">
    <property type="entry name" value="MEMBRANE FUSION SUBUNIT OF EMRAB-TOLC MULTIDRUG EFFLUX PUMP"/>
    <property type="match status" value="1"/>
</dbReference>
<dbReference type="KEGG" id="amob:HG15A2_06740"/>
<evidence type="ECO:0000256" key="2">
    <source>
        <dbReference type="SAM" id="Phobius"/>
    </source>
</evidence>
<keyword evidence="4" id="KW-1185">Reference proteome</keyword>
<dbReference type="PANTHER" id="PTHR30386:SF18">
    <property type="entry name" value="INNER MEMBRANE PROTEIN YIAV-RELATED"/>
    <property type="match status" value="1"/>
</dbReference>
<dbReference type="OrthoDB" id="9760528at2"/>
<feature type="coiled-coil region" evidence="1">
    <location>
        <begin position="119"/>
        <end position="160"/>
    </location>
</feature>
<keyword evidence="1" id="KW-0175">Coiled coil</keyword>
<reference evidence="3 4" key="1">
    <citation type="submission" date="2019-02" db="EMBL/GenBank/DDBJ databases">
        <title>Deep-cultivation of Planctomycetes and their phenomic and genomic characterization uncovers novel biology.</title>
        <authorList>
            <person name="Wiegand S."/>
            <person name="Jogler M."/>
            <person name="Boedeker C."/>
            <person name="Pinto D."/>
            <person name="Vollmers J."/>
            <person name="Rivas-Marin E."/>
            <person name="Kohn T."/>
            <person name="Peeters S.H."/>
            <person name="Heuer A."/>
            <person name="Rast P."/>
            <person name="Oberbeckmann S."/>
            <person name="Bunk B."/>
            <person name="Jeske O."/>
            <person name="Meyerdierks A."/>
            <person name="Storesund J.E."/>
            <person name="Kallscheuer N."/>
            <person name="Luecker S."/>
            <person name="Lage O.M."/>
            <person name="Pohl T."/>
            <person name="Merkel B.J."/>
            <person name="Hornburger P."/>
            <person name="Mueller R.-W."/>
            <person name="Bruemmer F."/>
            <person name="Labrenz M."/>
            <person name="Spormann A.M."/>
            <person name="Op den Camp H."/>
            <person name="Overmann J."/>
            <person name="Amann R."/>
            <person name="Jetten M.S.M."/>
            <person name="Mascher T."/>
            <person name="Medema M.H."/>
            <person name="Devos D.P."/>
            <person name="Kaster A.-K."/>
            <person name="Ovreas L."/>
            <person name="Rohde M."/>
            <person name="Galperin M.Y."/>
            <person name="Jogler C."/>
        </authorList>
    </citation>
    <scope>NUCLEOTIDE SEQUENCE [LARGE SCALE GENOMIC DNA]</scope>
    <source>
        <strain evidence="3 4">HG15A2</strain>
    </source>
</reference>
<sequence length="484" mass="53700">MKTTVDASQGDGPLAKVAYSEISFPTLRLTRSLRAARRIAKWLLAALGLFLLAMLFAPWQQTVTGEGSVVAFDPMNRPQAVQAPVKGVIAEIGDEIYENAEVKKGQLVYKIVDQDPNYLTRIQEQVKNTEDQLAAAQQRLARTEDQYRAMSLVMAAKEQETSSLRGAQAESLSAADAYVLMAENKLAAERAALKATEDTVWQAKLDFERKKKLQEKGFESGLKFQEVDLKLRQATAKQSMAEQYVQAALNDVEGKKSDRKAKQQEWQSKIDKVSSELAKSQSESSKAEVDIAKTLEETSKIKNDLAKLRTQLARQETQEVRAPRDGYIMRLIANNQAAIVKQGDILFTIVPRTEKPAVQIWVSGNDAPLISPGRHVRLQFEGWPAAQFSGWPSVAVGTFGGKVAIVDPTDDGMGKFRVVVVPDEEDDAPWPDYPYLRQGVRANGWVLLDQVALGYEVWRRMNGFPPSLKSKADAKAAKPPKIKL</sequence>
<evidence type="ECO:0000313" key="3">
    <source>
        <dbReference type="EMBL" id="QDS97413.1"/>
    </source>
</evidence>
<organism evidence="3 4">
    <name type="scientific">Adhaeretor mobilis</name>
    <dbReference type="NCBI Taxonomy" id="1930276"/>
    <lineage>
        <taxon>Bacteria</taxon>
        <taxon>Pseudomonadati</taxon>
        <taxon>Planctomycetota</taxon>
        <taxon>Planctomycetia</taxon>
        <taxon>Pirellulales</taxon>
        <taxon>Lacipirellulaceae</taxon>
        <taxon>Adhaeretor</taxon>
    </lineage>
</organism>
<evidence type="ECO:0000256" key="1">
    <source>
        <dbReference type="SAM" id="Coils"/>
    </source>
</evidence>
<dbReference type="EMBL" id="CP036263">
    <property type="protein sequence ID" value="QDS97413.1"/>
    <property type="molecule type" value="Genomic_DNA"/>
</dbReference>
<accession>A0A517MR97</accession>
<name>A0A517MR97_9BACT</name>
<keyword evidence="2" id="KW-1133">Transmembrane helix</keyword>
<evidence type="ECO:0000313" key="4">
    <source>
        <dbReference type="Proteomes" id="UP000319852"/>
    </source>
</evidence>
<dbReference type="AlphaFoldDB" id="A0A517MR97"/>
<dbReference type="RefSeq" id="WP_145057769.1">
    <property type="nucleotide sequence ID" value="NZ_CP036263.1"/>
</dbReference>
<keyword evidence="2" id="KW-0812">Transmembrane</keyword>
<feature type="transmembrane region" description="Helical" evidence="2">
    <location>
        <begin position="39"/>
        <end position="59"/>
    </location>
</feature>
<dbReference type="InterPro" id="IPR050739">
    <property type="entry name" value="MFP"/>
</dbReference>
<gene>
    <name evidence="3" type="primary">hlyD</name>
    <name evidence="3" type="ORF">HG15A2_06740</name>
</gene>
<feature type="coiled-coil region" evidence="1">
    <location>
        <begin position="263"/>
        <end position="318"/>
    </location>
</feature>